<protein>
    <submittedName>
        <fullName evidence="2">Carbohydrate-binding protein</fullName>
    </submittedName>
</protein>
<name>A0ABW3MRW0_9PSEU</name>
<sequence>RIRNGTVAWDHPGFTGRGFVDYANSVGSSVEWIVSPSAATSTNVVFRYANGGNAPRPMAIAVNGSLVASVVFPVTYGWSDWRTLTVRVNLVPGANSVIATAITQDGGPNIDKITLDAFPA</sequence>
<comment type="caution">
    <text evidence="2">The sequence shown here is derived from an EMBL/GenBank/DDBJ whole genome shotgun (WGS) entry which is preliminary data.</text>
</comment>
<dbReference type="Proteomes" id="UP001597045">
    <property type="component" value="Unassembled WGS sequence"/>
</dbReference>
<dbReference type="SUPFAM" id="SSF49785">
    <property type="entry name" value="Galactose-binding domain-like"/>
    <property type="match status" value="1"/>
</dbReference>
<dbReference type="InterPro" id="IPR005084">
    <property type="entry name" value="CBM6"/>
</dbReference>
<evidence type="ECO:0000313" key="3">
    <source>
        <dbReference type="Proteomes" id="UP001597045"/>
    </source>
</evidence>
<dbReference type="EMBL" id="JBHTIS010004220">
    <property type="protein sequence ID" value="MFD1052204.1"/>
    <property type="molecule type" value="Genomic_DNA"/>
</dbReference>
<dbReference type="PROSITE" id="PS51175">
    <property type="entry name" value="CBM6"/>
    <property type="match status" value="1"/>
</dbReference>
<feature type="domain" description="CBM6" evidence="1">
    <location>
        <begin position="1"/>
        <end position="116"/>
    </location>
</feature>
<dbReference type="Gene3D" id="2.60.120.260">
    <property type="entry name" value="Galactose-binding domain-like"/>
    <property type="match status" value="1"/>
</dbReference>
<dbReference type="CDD" id="cd04082">
    <property type="entry name" value="CBM35_pectate_lyase-like"/>
    <property type="match status" value="1"/>
</dbReference>
<accession>A0ABW3MRW0</accession>
<dbReference type="Pfam" id="PF03422">
    <property type="entry name" value="CBM_6"/>
    <property type="match status" value="1"/>
</dbReference>
<evidence type="ECO:0000313" key="2">
    <source>
        <dbReference type="EMBL" id="MFD1052204.1"/>
    </source>
</evidence>
<proteinExistence type="predicted"/>
<dbReference type="InterPro" id="IPR008979">
    <property type="entry name" value="Galactose-bd-like_sf"/>
</dbReference>
<reference evidence="3" key="1">
    <citation type="journal article" date="2019" name="Int. J. Syst. Evol. Microbiol.">
        <title>The Global Catalogue of Microorganisms (GCM) 10K type strain sequencing project: providing services to taxonomists for standard genome sequencing and annotation.</title>
        <authorList>
            <consortium name="The Broad Institute Genomics Platform"/>
            <consortium name="The Broad Institute Genome Sequencing Center for Infectious Disease"/>
            <person name="Wu L."/>
            <person name="Ma J."/>
        </authorList>
    </citation>
    <scope>NUCLEOTIDE SEQUENCE [LARGE SCALE GENOMIC DNA]</scope>
    <source>
        <strain evidence="3">JCM 31486</strain>
    </source>
</reference>
<evidence type="ECO:0000259" key="1">
    <source>
        <dbReference type="PROSITE" id="PS51175"/>
    </source>
</evidence>
<keyword evidence="3" id="KW-1185">Reference proteome</keyword>
<organism evidence="2 3">
    <name type="scientific">Kibdelosporangium lantanae</name>
    <dbReference type="NCBI Taxonomy" id="1497396"/>
    <lineage>
        <taxon>Bacteria</taxon>
        <taxon>Bacillati</taxon>
        <taxon>Actinomycetota</taxon>
        <taxon>Actinomycetes</taxon>
        <taxon>Pseudonocardiales</taxon>
        <taxon>Pseudonocardiaceae</taxon>
        <taxon>Kibdelosporangium</taxon>
    </lineage>
</organism>
<gene>
    <name evidence="2" type="ORF">ACFQ1S_44835</name>
</gene>
<feature type="non-terminal residue" evidence="2">
    <location>
        <position position="1"/>
    </location>
</feature>